<protein>
    <submittedName>
        <fullName evidence="4">Superoxide dismutase family protein</fullName>
    </submittedName>
</protein>
<reference evidence="4" key="2">
    <citation type="submission" date="2021-04" db="EMBL/GenBank/DDBJ databases">
        <authorList>
            <person name="Gilroy R."/>
        </authorList>
    </citation>
    <scope>NUCLEOTIDE SEQUENCE</scope>
    <source>
        <strain evidence="4">USAMLcec3-2134</strain>
    </source>
</reference>
<dbReference type="Gene3D" id="2.60.40.200">
    <property type="entry name" value="Superoxide dismutase, copper/zinc binding domain"/>
    <property type="match status" value="1"/>
</dbReference>
<proteinExistence type="inferred from homology"/>
<dbReference type="AlphaFoldDB" id="A0A9D2SEL1"/>
<comment type="caution">
    <text evidence="4">The sequence shown here is derived from an EMBL/GenBank/DDBJ whole genome shotgun (WGS) entry which is preliminary data.</text>
</comment>
<evidence type="ECO:0000256" key="2">
    <source>
        <dbReference type="ARBA" id="ARBA00024900"/>
    </source>
</evidence>
<reference evidence="4" key="1">
    <citation type="journal article" date="2021" name="PeerJ">
        <title>Extensive microbial diversity within the chicken gut microbiome revealed by metagenomics and culture.</title>
        <authorList>
            <person name="Gilroy R."/>
            <person name="Ravi A."/>
            <person name="Getino M."/>
            <person name="Pursley I."/>
            <person name="Horton D.L."/>
            <person name="Alikhan N.F."/>
            <person name="Baker D."/>
            <person name="Gharbi K."/>
            <person name="Hall N."/>
            <person name="Watson M."/>
            <person name="Adriaenssens E.M."/>
            <person name="Foster-Nyarko E."/>
            <person name="Jarju S."/>
            <person name="Secka A."/>
            <person name="Antonio M."/>
            <person name="Oren A."/>
            <person name="Chaudhuri R.R."/>
            <person name="La Ragione R."/>
            <person name="Hildebrand F."/>
            <person name="Pallen M.J."/>
        </authorList>
    </citation>
    <scope>NUCLEOTIDE SEQUENCE</scope>
    <source>
        <strain evidence="4">USAMLcec3-2134</strain>
    </source>
</reference>
<evidence type="ECO:0000256" key="1">
    <source>
        <dbReference type="ARBA" id="ARBA00010457"/>
    </source>
</evidence>
<dbReference type="EMBL" id="DWXE01000044">
    <property type="protein sequence ID" value="HJB92226.1"/>
    <property type="molecule type" value="Genomic_DNA"/>
</dbReference>
<dbReference type="InterPro" id="IPR024134">
    <property type="entry name" value="SOD_Cu/Zn_/chaperone"/>
</dbReference>
<dbReference type="GO" id="GO:0006801">
    <property type="term" value="P:superoxide metabolic process"/>
    <property type="evidence" value="ECO:0007669"/>
    <property type="project" value="InterPro"/>
</dbReference>
<evidence type="ECO:0000313" key="5">
    <source>
        <dbReference type="Proteomes" id="UP000886883"/>
    </source>
</evidence>
<sequence>MRENTPGLTFLRTMEKDAPGAAAWVTGNSANPGLSGLVKFYATPYGGILVEAEFFGLPNSSVPGSTGFYAMHIHENGDCALPFDRTGNHYSRTPAMHPDHTGDMIPLFANQGYAWCAFYDKRIALPEIMGRSVVVHAMPDDFVTQPSGNSGEKIGCGVIR</sequence>
<dbReference type="InterPro" id="IPR018152">
    <property type="entry name" value="SOD_Cu/Zn_BS"/>
</dbReference>
<gene>
    <name evidence="4" type="ORF">H9763_12290</name>
</gene>
<dbReference type="InterPro" id="IPR036423">
    <property type="entry name" value="SOD-like_Cu/Zn_dom_sf"/>
</dbReference>
<feature type="domain" description="Superoxide dismutase copper/zinc binding" evidence="3">
    <location>
        <begin position="35"/>
        <end position="159"/>
    </location>
</feature>
<accession>A0A9D2SEL1</accession>
<dbReference type="GO" id="GO:0005507">
    <property type="term" value="F:copper ion binding"/>
    <property type="evidence" value="ECO:0007669"/>
    <property type="project" value="InterPro"/>
</dbReference>
<dbReference type="Pfam" id="PF00080">
    <property type="entry name" value="Sod_Cu"/>
    <property type="match status" value="1"/>
</dbReference>
<dbReference type="Proteomes" id="UP000886883">
    <property type="component" value="Unassembled WGS sequence"/>
</dbReference>
<name>A0A9D2SEL1_9FIRM</name>
<dbReference type="PANTHER" id="PTHR10003">
    <property type="entry name" value="SUPEROXIDE DISMUTASE CU-ZN -RELATED"/>
    <property type="match status" value="1"/>
</dbReference>
<dbReference type="InterPro" id="IPR001424">
    <property type="entry name" value="SOD_Cu_Zn_dom"/>
</dbReference>
<comment type="similarity">
    <text evidence="1">Belongs to the Cu-Zn superoxide dismutase family.</text>
</comment>
<evidence type="ECO:0000313" key="4">
    <source>
        <dbReference type="EMBL" id="HJB92226.1"/>
    </source>
</evidence>
<comment type="function">
    <text evidence="2">Destroys radicals which are normally produced within the cells and which are toxic to biological systems. May play a role in favoring mycobacterial survival in phagocytes.</text>
</comment>
<evidence type="ECO:0000259" key="3">
    <source>
        <dbReference type="Pfam" id="PF00080"/>
    </source>
</evidence>
<dbReference type="SUPFAM" id="SSF49329">
    <property type="entry name" value="Cu,Zn superoxide dismutase-like"/>
    <property type="match status" value="1"/>
</dbReference>
<organism evidence="4 5">
    <name type="scientific">Candidatus Eisenbergiella merdigallinarum</name>
    <dbReference type="NCBI Taxonomy" id="2838552"/>
    <lineage>
        <taxon>Bacteria</taxon>
        <taxon>Bacillati</taxon>
        <taxon>Bacillota</taxon>
        <taxon>Clostridia</taxon>
        <taxon>Lachnospirales</taxon>
        <taxon>Lachnospiraceae</taxon>
        <taxon>Eisenbergiella</taxon>
    </lineage>
</organism>
<dbReference type="PROSITE" id="PS00087">
    <property type="entry name" value="SOD_CU_ZN_1"/>
    <property type="match status" value="1"/>
</dbReference>